<dbReference type="InterPro" id="IPR008758">
    <property type="entry name" value="Peptidase_S28"/>
</dbReference>
<keyword evidence="5" id="KW-0645">Protease</keyword>
<dbReference type="InterPro" id="IPR042269">
    <property type="entry name" value="Ser_carbopepase_S28_SKS"/>
</dbReference>
<comment type="catalytic activity">
    <reaction evidence="12">
        <text>Cleavage of a -Pro-|-Xaa bond to release a C-terminal amino acid.</text>
        <dbReference type="EC" id="3.4.16.2"/>
    </reaction>
</comment>
<evidence type="ECO:0000256" key="14">
    <source>
        <dbReference type="ARBA" id="ARBA00066456"/>
    </source>
</evidence>
<evidence type="ECO:0000256" key="1">
    <source>
        <dbReference type="ARBA" id="ARBA00004371"/>
    </source>
</evidence>
<dbReference type="GO" id="GO:0008239">
    <property type="term" value="F:dipeptidyl-peptidase activity"/>
    <property type="evidence" value="ECO:0007669"/>
    <property type="project" value="TreeGrafter"/>
</dbReference>
<proteinExistence type="inferred from homology"/>
<dbReference type="GeneID" id="114325457"/>
<comment type="similarity">
    <text evidence="2">Belongs to the peptidase S28 family.</text>
</comment>
<keyword evidence="4" id="KW-0121">Carboxypeptidase</keyword>
<evidence type="ECO:0000313" key="21">
    <source>
        <dbReference type="RefSeq" id="XP_028129356.1"/>
    </source>
</evidence>
<keyword evidence="9" id="KW-1015">Disulfide bond</keyword>
<dbReference type="OrthoDB" id="2130629at2759"/>
<dbReference type="KEGG" id="dvv:114325457"/>
<dbReference type="Pfam" id="PF05577">
    <property type="entry name" value="Peptidase_S28"/>
    <property type="match status" value="1"/>
</dbReference>
<evidence type="ECO:0000256" key="15">
    <source>
        <dbReference type="ARBA" id="ARBA00073691"/>
    </source>
</evidence>
<dbReference type="GO" id="GO:0004185">
    <property type="term" value="F:serine-type carboxypeptidase activity"/>
    <property type="evidence" value="ECO:0007669"/>
    <property type="project" value="UniProtKB-EC"/>
</dbReference>
<dbReference type="AlphaFoldDB" id="A0A6P7F1Y9"/>
<dbReference type="InParanoid" id="A0A6P7F1Y9"/>
<keyword evidence="8" id="KW-0865">Zymogen</keyword>
<evidence type="ECO:0000256" key="17">
    <source>
        <dbReference type="ARBA" id="ARBA00076608"/>
    </source>
</evidence>
<keyword evidence="6 18" id="KW-0732">Signal</keyword>
<dbReference type="PANTHER" id="PTHR11010">
    <property type="entry name" value="PROTEASE S28 PRO-X CARBOXYPEPTIDASE-RELATED"/>
    <property type="match status" value="1"/>
</dbReference>
<evidence type="ECO:0000256" key="4">
    <source>
        <dbReference type="ARBA" id="ARBA00022645"/>
    </source>
</evidence>
<feature type="chain" id="PRO_5028326227" description="Lysosomal Pro-X carboxypeptidase" evidence="18">
    <location>
        <begin position="22"/>
        <end position="469"/>
    </location>
</feature>
<keyword evidence="10" id="KW-0325">Glycoprotein</keyword>
<protein>
    <recommendedName>
        <fullName evidence="15">Lysosomal Pro-X carboxypeptidase</fullName>
        <ecNumber evidence="14">3.4.16.2</ecNumber>
    </recommendedName>
    <alternativeName>
        <fullName evidence="17">Proline carboxypeptidase</fullName>
    </alternativeName>
    <alternativeName>
        <fullName evidence="16">Prolylcarboxypeptidase</fullName>
    </alternativeName>
</protein>
<comment type="subcellular location">
    <subcellularLocation>
        <location evidence="1">Lysosome</location>
    </subcellularLocation>
</comment>
<keyword evidence="20" id="KW-1185">Reference proteome</keyword>
<dbReference type="SUPFAM" id="SSF53474">
    <property type="entry name" value="alpha/beta-Hydrolases"/>
    <property type="match status" value="1"/>
</dbReference>
<dbReference type="EC" id="3.4.16.2" evidence="14"/>
<evidence type="ECO:0000256" key="6">
    <source>
        <dbReference type="ARBA" id="ARBA00022729"/>
    </source>
</evidence>
<evidence type="ECO:0000256" key="18">
    <source>
        <dbReference type="SAM" id="SignalP"/>
    </source>
</evidence>
<organism evidence="21">
    <name type="scientific">Diabrotica virgifera virgifera</name>
    <name type="common">western corn rootworm</name>
    <dbReference type="NCBI Taxonomy" id="50390"/>
    <lineage>
        <taxon>Eukaryota</taxon>
        <taxon>Metazoa</taxon>
        <taxon>Ecdysozoa</taxon>
        <taxon>Arthropoda</taxon>
        <taxon>Hexapoda</taxon>
        <taxon>Insecta</taxon>
        <taxon>Pterygota</taxon>
        <taxon>Neoptera</taxon>
        <taxon>Endopterygota</taxon>
        <taxon>Coleoptera</taxon>
        <taxon>Polyphaga</taxon>
        <taxon>Cucujiformia</taxon>
        <taxon>Chrysomeloidea</taxon>
        <taxon>Chrysomelidae</taxon>
        <taxon>Galerucinae</taxon>
        <taxon>Diabroticina</taxon>
        <taxon>Diabroticites</taxon>
        <taxon>Diabrotica</taxon>
    </lineage>
</organism>
<dbReference type="Gene3D" id="3.40.50.1820">
    <property type="entry name" value="alpha/beta hydrolase"/>
    <property type="match status" value="1"/>
</dbReference>
<keyword evidence="7" id="KW-0378">Hydrolase</keyword>
<evidence type="ECO:0000256" key="5">
    <source>
        <dbReference type="ARBA" id="ARBA00022670"/>
    </source>
</evidence>
<comment type="function">
    <text evidence="13">Cleaves C-terminal amino acids linked to proline in peptides such as angiotensin II, III and des-Arg9-bradykinin. This cleavage occurs at acidic pH, but enzymatic activity is retained with some substrates at neutral pH.</text>
</comment>
<reference evidence="21" key="1">
    <citation type="submission" date="2025-04" db="UniProtKB">
        <authorList>
            <consortium name="RefSeq"/>
        </authorList>
    </citation>
    <scope>IDENTIFICATION</scope>
    <source>
        <tissue evidence="21">Whole insect</tissue>
    </source>
</reference>
<evidence type="ECO:0000256" key="3">
    <source>
        <dbReference type="ARBA" id="ARBA00011738"/>
    </source>
</evidence>
<dbReference type="EnsemblMetazoa" id="XM_028273555.2">
    <property type="protein sequence ID" value="XP_028129356.1"/>
    <property type="gene ID" value="LOC114325457"/>
</dbReference>
<evidence type="ECO:0000313" key="19">
    <source>
        <dbReference type="EnsemblMetazoa" id="XP_028129356.1"/>
    </source>
</evidence>
<dbReference type="FunFam" id="1.20.120.980:FF:000002">
    <property type="entry name" value="lysosomal Pro-X carboxypeptidase"/>
    <property type="match status" value="1"/>
</dbReference>
<dbReference type="Proteomes" id="UP001652700">
    <property type="component" value="Unplaced"/>
</dbReference>
<reference evidence="19" key="2">
    <citation type="submission" date="2025-05" db="UniProtKB">
        <authorList>
            <consortium name="EnsemblMetazoa"/>
        </authorList>
    </citation>
    <scope>IDENTIFICATION</scope>
</reference>
<evidence type="ECO:0000256" key="13">
    <source>
        <dbReference type="ARBA" id="ARBA00059701"/>
    </source>
</evidence>
<accession>A0A6P7F1Y9</accession>
<keyword evidence="11" id="KW-0458">Lysosome</keyword>
<name>A0A6P7F1Y9_DIAVI</name>
<evidence type="ECO:0000313" key="20">
    <source>
        <dbReference type="Proteomes" id="UP001652700"/>
    </source>
</evidence>
<dbReference type="InterPro" id="IPR029058">
    <property type="entry name" value="AB_hydrolase_fold"/>
</dbReference>
<evidence type="ECO:0000256" key="2">
    <source>
        <dbReference type="ARBA" id="ARBA00011079"/>
    </source>
</evidence>
<evidence type="ECO:0000256" key="8">
    <source>
        <dbReference type="ARBA" id="ARBA00023145"/>
    </source>
</evidence>
<evidence type="ECO:0000256" key="16">
    <source>
        <dbReference type="ARBA" id="ARBA00076475"/>
    </source>
</evidence>
<comment type="subunit">
    <text evidence="3">Homodimer.</text>
</comment>
<dbReference type="Gene3D" id="1.20.120.980">
    <property type="entry name" value="Serine carboxypeptidase S28, SKS domain"/>
    <property type="match status" value="1"/>
</dbReference>
<gene>
    <name evidence="21" type="primary">LOC114325457</name>
</gene>
<dbReference type="GO" id="GO:0005764">
    <property type="term" value="C:lysosome"/>
    <property type="evidence" value="ECO:0007669"/>
    <property type="project" value="UniProtKB-SubCell"/>
</dbReference>
<evidence type="ECO:0000256" key="7">
    <source>
        <dbReference type="ARBA" id="ARBA00022801"/>
    </source>
</evidence>
<feature type="signal peptide" evidence="18">
    <location>
        <begin position="1"/>
        <end position="21"/>
    </location>
</feature>
<evidence type="ECO:0000256" key="12">
    <source>
        <dbReference type="ARBA" id="ARBA00052013"/>
    </source>
</evidence>
<sequence>MHIINFFLLFVFLVNCGICESRYALETNYIEVPVDHFSTVETTTFKLRYLISTKYHVKGGPAFVYTGNEGPIDIFVQNTGFMFDIAPRFNALVIFIEHRYYGESLPFGNKSLTSPEALRYLTTSQALADYAFVIEDLRKTYFGTMLTIDTSPFIAFGGSYGGMLAAWLRMKYPYSVLGAIASSAPIWYFPDLTPCNTFYEKVTSVFERYGKEDCTQMVKLGWDIIYKMSKTNVGLKFLSNSWRLCKNLATVRDVERLLDWLSNIYVKLALSNYHYPTDFLTPLPAYPVKVFCDKLTSSYFNDSQSLIEHFGNALEIYTNYTGTKQCNNINSTIEDPNELAWKYQSCTELVRPTCSTDKDMFVTKAWSYDDFAKCCLTRYNIKSQKRNWVVTTFGGFNIKHFSNIVFSNGLLDPLSTGGVLRNISDTIVAVNITDGPHHVELRNYDPSDNNYVINARKFHIAAIKRWLDV</sequence>
<evidence type="ECO:0000256" key="11">
    <source>
        <dbReference type="ARBA" id="ARBA00023228"/>
    </source>
</evidence>
<evidence type="ECO:0000256" key="10">
    <source>
        <dbReference type="ARBA" id="ARBA00023180"/>
    </source>
</evidence>
<dbReference type="GO" id="GO:0006508">
    <property type="term" value="P:proteolysis"/>
    <property type="evidence" value="ECO:0007669"/>
    <property type="project" value="UniProtKB-KW"/>
</dbReference>
<evidence type="ECO:0000256" key="9">
    <source>
        <dbReference type="ARBA" id="ARBA00023157"/>
    </source>
</evidence>
<dbReference type="PANTHER" id="PTHR11010:SF38">
    <property type="entry name" value="LYSOSOMAL PRO-X CARBOXYPEPTIDASE"/>
    <property type="match status" value="1"/>
</dbReference>
<dbReference type="RefSeq" id="XP_028129356.1">
    <property type="nucleotide sequence ID" value="XM_028273555.1"/>
</dbReference>